<sequence length="253" mass="26375">MKTQIKKLAAAALLIGSCAYVSAQVPPAVNIPPAPIGPPGVATPPPLANGPLLPNAAGPQPLPQQQLQSLTTISGKIAGYLTNDRYAYNAFTLQASSNTTTVMFPEHLGQQLMNAAKKGATITVKGFTATGPDGVSTFQLVTATAAGVQINDMPPVPPAQPIITEAKTYSGNISDFRRDPQGMVNGLNLDNKVMVDLPPPATVQLQSLLKKGDQLEVSGFKDTPPAGVVLASNAPLLIHPQTITLKGQTYLIR</sequence>
<evidence type="ECO:0000256" key="2">
    <source>
        <dbReference type="SAM" id="SignalP"/>
    </source>
</evidence>
<dbReference type="STRING" id="714943.Mucpa_3587"/>
<evidence type="ECO:0000313" key="3">
    <source>
        <dbReference type="EMBL" id="EHQ27685.1"/>
    </source>
</evidence>
<accession>H1YIZ0</accession>
<dbReference type="OrthoDB" id="880749at2"/>
<dbReference type="PROSITE" id="PS51257">
    <property type="entry name" value="PROKAR_LIPOPROTEIN"/>
    <property type="match status" value="1"/>
</dbReference>
<protein>
    <recommendedName>
        <fullName evidence="5">Nucleic acid binding OB-fold tRNA/helicase-type</fullName>
    </recommendedName>
</protein>
<evidence type="ECO:0000256" key="1">
    <source>
        <dbReference type="SAM" id="MobiDB-lite"/>
    </source>
</evidence>
<dbReference type="eggNOG" id="ENOG5032WWK">
    <property type="taxonomic scope" value="Bacteria"/>
</dbReference>
<reference evidence="3" key="1">
    <citation type="submission" date="2011-09" db="EMBL/GenBank/DDBJ databases">
        <title>The permanent draft genome of Mucilaginibacter paludis DSM 18603.</title>
        <authorList>
            <consortium name="US DOE Joint Genome Institute (JGI-PGF)"/>
            <person name="Lucas S."/>
            <person name="Han J."/>
            <person name="Lapidus A."/>
            <person name="Bruce D."/>
            <person name="Goodwin L."/>
            <person name="Pitluck S."/>
            <person name="Peters L."/>
            <person name="Kyrpides N."/>
            <person name="Mavromatis K."/>
            <person name="Ivanova N."/>
            <person name="Mikhailova N."/>
            <person name="Held B."/>
            <person name="Detter J.C."/>
            <person name="Tapia R."/>
            <person name="Han C."/>
            <person name="Land M."/>
            <person name="Hauser L."/>
            <person name="Markowitz V."/>
            <person name="Cheng J.-F."/>
            <person name="Hugenholtz P."/>
            <person name="Woyke T."/>
            <person name="Wu D."/>
            <person name="Tindall B."/>
            <person name="Brambilla E."/>
            <person name="Klenk H.-P."/>
            <person name="Eisen J.A."/>
        </authorList>
    </citation>
    <scope>NUCLEOTIDE SEQUENCE [LARGE SCALE GENOMIC DNA]</scope>
    <source>
        <strain evidence="3">DSM 18603</strain>
    </source>
</reference>
<dbReference type="Proteomes" id="UP000002774">
    <property type="component" value="Chromosome"/>
</dbReference>
<feature type="region of interest" description="Disordered" evidence="1">
    <location>
        <begin position="41"/>
        <end position="63"/>
    </location>
</feature>
<feature type="chain" id="PRO_5003557397" description="Nucleic acid binding OB-fold tRNA/helicase-type" evidence="2">
    <location>
        <begin position="24"/>
        <end position="253"/>
    </location>
</feature>
<gene>
    <name evidence="3" type="ORF">Mucpa_3587</name>
</gene>
<name>H1YIZ0_9SPHI</name>
<dbReference type="RefSeq" id="WP_008508222.1">
    <property type="nucleotide sequence ID" value="NZ_CM001403.1"/>
</dbReference>
<evidence type="ECO:0008006" key="5">
    <source>
        <dbReference type="Google" id="ProtNLM"/>
    </source>
</evidence>
<feature type="compositionally biased region" description="Low complexity" evidence="1">
    <location>
        <begin position="49"/>
        <end position="63"/>
    </location>
</feature>
<proteinExistence type="predicted"/>
<dbReference type="AlphaFoldDB" id="H1YIZ0"/>
<keyword evidence="4" id="KW-1185">Reference proteome</keyword>
<keyword evidence="2" id="KW-0732">Signal</keyword>
<feature type="signal peptide" evidence="2">
    <location>
        <begin position="1"/>
        <end position="23"/>
    </location>
</feature>
<dbReference type="HOGENOM" id="CLU_089984_0_0_10"/>
<evidence type="ECO:0000313" key="4">
    <source>
        <dbReference type="Proteomes" id="UP000002774"/>
    </source>
</evidence>
<dbReference type="EMBL" id="CM001403">
    <property type="protein sequence ID" value="EHQ27685.1"/>
    <property type="molecule type" value="Genomic_DNA"/>
</dbReference>
<organism evidence="3 4">
    <name type="scientific">Mucilaginibacter paludis DSM 18603</name>
    <dbReference type="NCBI Taxonomy" id="714943"/>
    <lineage>
        <taxon>Bacteria</taxon>
        <taxon>Pseudomonadati</taxon>
        <taxon>Bacteroidota</taxon>
        <taxon>Sphingobacteriia</taxon>
        <taxon>Sphingobacteriales</taxon>
        <taxon>Sphingobacteriaceae</taxon>
        <taxon>Mucilaginibacter</taxon>
    </lineage>
</organism>